<feature type="compositionally biased region" description="Basic and acidic residues" evidence="5">
    <location>
        <begin position="1028"/>
        <end position="1038"/>
    </location>
</feature>
<feature type="compositionally biased region" description="Basic residues" evidence="5">
    <location>
        <begin position="534"/>
        <end position="546"/>
    </location>
</feature>
<feature type="compositionally biased region" description="Polar residues" evidence="5">
    <location>
        <begin position="1055"/>
        <end position="1065"/>
    </location>
</feature>
<evidence type="ECO:0000256" key="4">
    <source>
        <dbReference type="SAM" id="Coils"/>
    </source>
</evidence>
<dbReference type="EMBL" id="VCGU01000458">
    <property type="protein sequence ID" value="TRY62970.1"/>
    <property type="molecule type" value="Genomic_DNA"/>
</dbReference>
<dbReference type="GO" id="GO:0043111">
    <property type="term" value="P:replication fork arrest"/>
    <property type="evidence" value="ECO:0007669"/>
    <property type="project" value="TreeGrafter"/>
</dbReference>
<feature type="compositionally biased region" description="Basic and acidic residues" evidence="5">
    <location>
        <begin position="1132"/>
        <end position="1141"/>
    </location>
</feature>
<dbReference type="GO" id="GO:0000076">
    <property type="term" value="P:DNA replication checkpoint signaling"/>
    <property type="evidence" value="ECO:0007669"/>
    <property type="project" value="TreeGrafter"/>
</dbReference>
<dbReference type="Pfam" id="PF04821">
    <property type="entry name" value="TIMELESS"/>
    <property type="match status" value="1"/>
</dbReference>
<feature type="compositionally biased region" description="Acidic residues" evidence="5">
    <location>
        <begin position="1095"/>
        <end position="1111"/>
    </location>
</feature>
<reference evidence="7 8" key="1">
    <citation type="journal article" date="2018" name="Nat. Ecol. Evol.">
        <title>Genomic signatures of mitonuclear coevolution across populations of Tigriopus californicus.</title>
        <authorList>
            <person name="Barreto F.S."/>
            <person name="Watson E.T."/>
            <person name="Lima T.G."/>
            <person name="Willett C.S."/>
            <person name="Edmands S."/>
            <person name="Li W."/>
            <person name="Burton R.S."/>
        </authorList>
    </citation>
    <scope>NUCLEOTIDE SEQUENCE [LARGE SCALE GENOMIC DNA]</scope>
    <source>
        <strain evidence="7 8">San Diego</strain>
    </source>
</reference>
<protein>
    <recommendedName>
        <fullName evidence="6">Timeless N-terminal domain-containing protein</fullName>
    </recommendedName>
</protein>
<sequence>MEWVADLEATCSNLGTWDGNKYVKDPDCSECVKDLIRFLRRDDENHEIRRRLGQIQVVQSDLIPLMRDYAQESDLFELVLRLLVNLTNPEILLFREELPEDKLTRHYYLQLQRIRQDYKRAFVDELLWQRNQERMMKILEMDPADRSEDDQFTIERILILLRNMLQVPSNAASEQRMDDDISIHDQVLWVLHKSGMAELLLFMASSSQESQFCLHVVEIISLMLREQDPGHLASANVARSEEEKSRDERLLMEARERELELERQKKKSFVPARHSRFGGTFVVSNISSISDGKHMLCHKPLRDLDNLDFDKEKRPLKVARNKVTPTEKIVTRRSTLSIRLFLKEFCIDFIHGAYNVMMRTVKDYLNRQRAQQNDESYYLWAMRFFMEFNRKYEFHVDFVSETLSKSTFHYIQQQIELYKDNFEHEKRNRPVCLLWSRRMHLALKAYAELLSTIVTMQNNGKNDDILRHSARVLLANVFYEPEYREVCLTLFSIFKSDKMTKSFLKDLVEANHVFLKLLEHMSKTNSLVIGKRLKKRRGGKKSKKGGKPLGGNFSEARATNEEYWDKVSPGLTEYLQGEGGELPTGISPFDATLELEEDKRKAVSLYRIQKALQGQKAGLALALLRASREVWPDGDEVFGAEDIDAEEEFILLREILFSEMDTPDPAHLPSDEFDSAENGTNPKSNTDNEFAKEGLAGKDADPNEEEGEENDQEEDEEEEEVAVETYIGEQKFDLKGFVLRYANAQICTCYAQLFREYRTNSDSTNHAIIKMFHRIAFDCDLPALLFHVSVFRVFQRIHEEYNLGSGKSKSLTEMHKFAEFLLKKFFDVVVKNPKCFIELFFWISPKDAADVMDGYQFVTLDMSGKSKKSFWSEEDEETLTRTFEQLKEMQEKGQDKGSILDGLLAFLEPRGKTKRQIVRKLKELHLIQNAKELHNKKIHRKSSKSGQRNKQFKSRDAIEGSDSSDDEKDKENPASPVHVDGKRPALFSDNDDDNDSSSSSSSDEENGESGVGLISVPESSIIELPSARSHDLEERSQEKSMNIPRPQPIPEDLHQNPTHSVNSCPSKVDLEDSSDDEDVCNNSLVRSRRAVVLSDDNEDEGDDDDDDDEGNNAETRQPKRVLEDSSSEDEREVMIEANRGEKPKKRKKMVRALSSDDES</sequence>
<feature type="domain" description="Timeless N-terminal" evidence="6">
    <location>
        <begin position="21"/>
        <end position="283"/>
    </location>
</feature>
<dbReference type="OMA" id="TINLCQP"/>
<comment type="caution">
    <text evidence="7">The sequence shown here is derived from an EMBL/GenBank/DDBJ whole genome shotgun (WGS) entry which is preliminary data.</text>
</comment>
<evidence type="ECO:0000256" key="2">
    <source>
        <dbReference type="ARBA" id="ARBA00023242"/>
    </source>
</evidence>
<feature type="region of interest" description="Disordered" evidence="5">
    <location>
        <begin position="662"/>
        <end position="722"/>
    </location>
</feature>
<dbReference type="InterPro" id="IPR006906">
    <property type="entry name" value="Timeless_N"/>
</dbReference>
<dbReference type="GO" id="GO:0006281">
    <property type="term" value="P:DNA repair"/>
    <property type="evidence" value="ECO:0007669"/>
    <property type="project" value="TreeGrafter"/>
</dbReference>
<dbReference type="InterPro" id="IPR044998">
    <property type="entry name" value="Timeless"/>
</dbReference>
<organism evidence="7 8">
    <name type="scientific">Tigriopus californicus</name>
    <name type="common">Marine copepod</name>
    <dbReference type="NCBI Taxonomy" id="6832"/>
    <lineage>
        <taxon>Eukaryota</taxon>
        <taxon>Metazoa</taxon>
        <taxon>Ecdysozoa</taxon>
        <taxon>Arthropoda</taxon>
        <taxon>Crustacea</taxon>
        <taxon>Multicrustacea</taxon>
        <taxon>Hexanauplia</taxon>
        <taxon>Copepoda</taxon>
        <taxon>Harpacticoida</taxon>
        <taxon>Harpacticidae</taxon>
        <taxon>Tigriopus</taxon>
    </lineage>
</organism>
<evidence type="ECO:0000259" key="6">
    <source>
        <dbReference type="Pfam" id="PF04821"/>
    </source>
</evidence>
<evidence type="ECO:0000313" key="7">
    <source>
        <dbReference type="EMBL" id="TRY62970.1"/>
    </source>
</evidence>
<gene>
    <name evidence="7" type="ORF">TCAL_06856</name>
</gene>
<evidence type="ECO:0000256" key="3">
    <source>
        <dbReference type="ARBA" id="ARBA00023306"/>
    </source>
</evidence>
<feature type="region of interest" description="Disordered" evidence="5">
    <location>
        <begin position="534"/>
        <end position="554"/>
    </location>
</feature>
<dbReference type="GO" id="GO:0003677">
    <property type="term" value="F:DNA binding"/>
    <property type="evidence" value="ECO:0007669"/>
    <property type="project" value="TreeGrafter"/>
</dbReference>
<evidence type="ECO:0000313" key="8">
    <source>
        <dbReference type="Proteomes" id="UP000318571"/>
    </source>
</evidence>
<dbReference type="STRING" id="6832.A0A553NC02"/>
<dbReference type="Pfam" id="PF26019">
    <property type="entry name" value="HTH_TIMELESS"/>
    <property type="match status" value="1"/>
</dbReference>
<dbReference type="GO" id="GO:0031298">
    <property type="term" value="C:replication fork protection complex"/>
    <property type="evidence" value="ECO:0007669"/>
    <property type="project" value="TreeGrafter"/>
</dbReference>
<evidence type="ECO:0000256" key="1">
    <source>
        <dbReference type="ARBA" id="ARBA00004123"/>
    </source>
</evidence>
<dbReference type="Proteomes" id="UP000318571">
    <property type="component" value="Chromosome 10"/>
</dbReference>
<feature type="region of interest" description="Disordered" evidence="5">
    <location>
        <begin position="932"/>
        <end position="1159"/>
    </location>
</feature>
<feature type="compositionally biased region" description="Basic and acidic residues" evidence="5">
    <location>
        <begin position="689"/>
        <end position="701"/>
    </location>
</feature>
<feature type="compositionally biased region" description="Acidic residues" evidence="5">
    <location>
        <begin position="702"/>
        <end position="722"/>
    </location>
</feature>
<keyword evidence="3" id="KW-0131">Cell cycle</keyword>
<name>A0A553NC02_TIGCA</name>
<dbReference type="PANTHER" id="PTHR22940:SF4">
    <property type="entry name" value="PROTEIN TIMELESS HOMOLOG"/>
    <property type="match status" value="1"/>
</dbReference>
<dbReference type="PANTHER" id="PTHR22940">
    <property type="entry name" value="TIMEOUT/TIMELESS-2"/>
    <property type="match status" value="1"/>
</dbReference>
<dbReference type="AlphaFoldDB" id="A0A553NC02"/>
<accession>A0A553NC02</accession>
<keyword evidence="8" id="KW-1185">Reference proteome</keyword>
<feature type="coiled-coil region" evidence="4">
    <location>
        <begin position="237"/>
        <end position="264"/>
    </location>
</feature>
<comment type="subcellular location">
    <subcellularLocation>
        <location evidence="1">Nucleus</location>
    </subcellularLocation>
</comment>
<keyword evidence="2" id="KW-0539">Nucleus</keyword>
<feature type="compositionally biased region" description="Polar residues" evidence="5">
    <location>
        <begin position="677"/>
        <end position="688"/>
    </location>
</feature>
<evidence type="ECO:0000256" key="5">
    <source>
        <dbReference type="SAM" id="MobiDB-lite"/>
    </source>
</evidence>
<proteinExistence type="predicted"/>
<dbReference type="OrthoDB" id="310853at2759"/>
<keyword evidence="4" id="KW-0175">Coiled coil</keyword>